<evidence type="ECO:0000313" key="3">
    <source>
        <dbReference type="Proteomes" id="UP000390335"/>
    </source>
</evidence>
<keyword evidence="3" id="KW-1185">Reference proteome</keyword>
<protein>
    <submittedName>
        <fullName evidence="2">Uncharacterized protein</fullName>
    </submittedName>
</protein>
<gene>
    <name evidence="2" type="ORF">RsS93_32000</name>
</gene>
<dbReference type="Proteomes" id="UP000390335">
    <property type="component" value="Unassembled WGS sequence"/>
</dbReference>
<comment type="caution">
    <text evidence="2">The sequence shown here is derived from an EMBL/GenBank/DDBJ whole genome shotgun (WGS) entry which is preliminary data.</text>
</comment>
<feature type="region of interest" description="Disordered" evidence="1">
    <location>
        <begin position="1"/>
        <end position="58"/>
    </location>
</feature>
<name>A0ABQ0Z5G8_9HYPH</name>
<accession>A0ABQ0Z5G8</accession>
<sequence length="58" mass="6069">MDEDLPPDSAAALTRPSTKAEAPKTDKQSSSSDTLIPIPRRTPGQRKAAPVPDPSAVT</sequence>
<evidence type="ECO:0000313" key="2">
    <source>
        <dbReference type="EMBL" id="GES50586.1"/>
    </source>
</evidence>
<proteinExistence type="predicted"/>
<organism evidence="2 3">
    <name type="scientific">Rhizobium dioscoreae</name>
    <dbReference type="NCBI Taxonomy" id="2653122"/>
    <lineage>
        <taxon>Bacteria</taxon>
        <taxon>Pseudomonadati</taxon>
        <taxon>Pseudomonadota</taxon>
        <taxon>Alphaproteobacteria</taxon>
        <taxon>Hyphomicrobiales</taxon>
        <taxon>Rhizobiaceae</taxon>
        <taxon>Rhizobium/Agrobacterium group</taxon>
        <taxon>Rhizobium</taxon>
    </lineage>
</organism>
<reference evidence="2 3" key="1">
    <citation type="journal article" date="2020" name="Genome Biol. Evol.">
        <title>Rhizobium dioscoreae sp. nov., a plant growth-promoting bacterium isolated from yam (Dioscorea species).</title>
        <authorList>
            <person name="Ouyabe M."/>
            <person name="Tanaka N."/>
            <person name="Shiwa Y."/>
            <person name="Fujita N."/>
            <person name="Kikuno H."/>
            <person name="Babil P."/>
            <person name="Shiwachi H."/>
        </authorList>
    </citation>
    <scope>NUCLEOTIDE SEQUENCE [LARGE SCALE GENOMIC DNA]</scope>
    <source>
        <strain evidence="2 3">S-93</strain>
    </source>
</reference>
<evidence type="ECO:0000256" key="1">
    <source>
        <dbReference type="SAM" id="MobiDB-lite"/>
    </source>
</evidence>
<dbReference type="EMBL" id="BLAJ01000003">
    <property type="protein sequence ID" value="GES50586.1"/>
    <property type="molecule type" value="Genomic_DNA"/>
</dbReference>